<accession>A0A5N5QHT7</accession>
<gene>
    <name evidence="1" type="ORF">CTheo_5249</name>
</gene>
<dbReference type="SUPFAM" id="SSF53335">
    <property type="entry name" value="S-adenosyl-L-methionine-dependent methyltransferases"/>
    <property type="match status" value="1"/>
</dbReference>
<dbReference type="Pfam" id="PF13489">
    <property type="entry name" value="Methyltransf_23"/>
    <property type="match status" value="1"/>
</dbReference>
<evidence type="ECO:0000313" key="1">
    <source>
        <dbReference type="EMBL" id="KAB5591290.1"/>
    </source>
</evidence>
<dbReference type="EMBL" id="SSOP01000112">
    <property type="protein sequence ID" value="KAB5591290.1"/>
    <property type="molecule type" value="Genomic_DNA"/>
</dbReference>
<protein>
    <recommendedName>
        <fullName evidence="3">Methyltransferase domain containing protein</fullName>
    </recommendedName>
</protein>
<sequence length="396" mass="45180">MPVEQLRPDAWDDAAVYWAGYPEDEDFSDVGSLSSETTARSMSTLSSFEVSSYFREIYGRMYPADTNIPPFVPLDNGEAARLELQHYYLKLMIGSNYFGPVNSILQPHPLRRKRVLDVFTADGTWAQEMATEFPHVDFVSLDMVPLVPHTPRANVIFEVYDVYNGLAEPDASFDMVHTRRTVSQITDYPAFMREIHRVLRPGGLLLFGQLEVEVYEYTGPNKSTPNDPGETLYPGPHVIQAPRSLQAMSRGMRLLRDSLISQSVSINMWRELPDLLVPDSSLWRIPPRELKSDNFEEGQPHMRVPHTPGPGGYRDIVVTTHILPTTSWHSCPRLRALGDVVQQVGEWDWKNFGLLFRQHGLNEKEADALIEAGMKERTSVDIWQVMRYHTIYATKI</sequence>
<keyword evidence="2" id="KW-1185">Reference proteome</keyword>
<reference evidence="1 2" key="1">
    <citation type="journal article" date="2019" name="Fungal Biol. Biotechnol.">
        <title>Draft genome sequence of fastidious pathogen Ceratobasidium theobromae, which causes vascular-streak dieback in Theobroma cacao.</title>
        <authorList>
            <person name="Ali S.S."/>
            <person name="Asman A."/>
            <person name="Shao J."/>
            <person name="Firmansyah A.P."/>
            <person name="Susilo A.W."/>
            <person name="Rosmana A."/>
            <person name="McMahon P."/>
            <person name="Junaid M."/>
            <person name="Guest D."/>
            <person name="Kheng T.Y."/>
            <person name="Meinhardt L.W."/>
            <person name="Bailey B.A."/>
        </authorList>
    </citation>
    <scope>NUCLEOTIDE SEQUENCE [LARGE SCALE GENOMIC DNA]</scope>
    <source>
        <strain evidence="1 2">CT2</strain>
    </source>
</reference>
<evidence type="ECO:0008006" key="3">
    <source>
        <dbReference type="Google" id="ProtNLM"/>
    </source>
</evidence>
<dbReference type="InterPro" id="IPR029063">
    <property type="entry name" value="SAM-dependent_MTases_sf"/>
</dbReference>
<dbReference type="AlphaFoldDB" id="A0A5N5QHT7"/>
<dbReference type="Gene3D" id="3.40.50.150">
    <property type="entry name" value="Vaccinia Virus protein VP39"/>
    <property type="match status" value="1"/>
</dbReference>
<comment type="caution">
    <text evidence="1">The sequence shown here is derived from an EMBL/GenBank/DDBJ whole genome shotgun (WGS) entry which is preliminary data.</text>
</comment>
<dbReference type="CDD" id="cd02440">
    <property type="entry name" value="AdoMet_MTases"/>
    <property type="match status" value="1"/>
</dbReference>
<organism evidence="1 2">
    <name type="scientific">Ceratobasidium theobromae</name>
    <dbReference type="NCBI Taxonomy" id="1582974"/>
    <lineage>
        <taxon>Eukaryota</taxon>
        <taxon>Fungi</taxon>
        <taxon>Dikarya</taxon>
        <taxon>Basidiomycota</taxon>
        <taxon>Agaricomycotina</taxon>
        <taxon>Agaricomycetes</taxon>
        <taxon>Cantharellales</taxon>
        <taxon>Ceratobasidiaceae</taxon>
        <taxon>Ceratobasidium</taxon>
    </lineage>
</organism>
<dbReference type="OrthoDB" id="2013972at2759"/>
<evidence type="ECO:0000313" key="2">
    <source>
        <dbReference type="Proteomes" id="UP000383932"/>
    </source>
</evidence>
<proteinExistence type="predicted"/>
<name>A0A5N5QHT7_9AGAM</name>
<dbReference type="Proteomes" id="UP000383932">
    <property type="component" value="Unassembled WGS sequence"/>
</dbReference>
<dbReference type="PANTHER" id="PTHR43591">
    <property type="entry name" value="METHYLTRANSFERASE"/>
    <property type="match status" value="1"/>
</dbReference>